<dbReference type="SUPFAM" id="SSF50998">
    <property type="entry name" value="Quinoprotein alcohol dehydrogenase-like"/>
    <property type="match status" value="1"/>
</dbReference>
<dbReference type="NCBIfam" id="TIGR03300">
    <property type="entry name" value="assembly_YfgL"/>
    <property type="match status" value="1"/>
</dbReference>
<comment type="caution">
    <text evidence="7">The sequence shown here is derived from an EMBL/GenBank/DDBJ whole genome shotgun (WGS) entry which is preliminary data.</text>
</comment>
<feature type="signal peptide" evidence="5">
    <location>
        <begin position="1"/>
        <end position="22"/>
    </location>
</feature>
<dbReference type="PANTHER" id="PTHR34512:SF30">
    <property type="entry name" value="OUTER MEMBRANE PROTEIN ASSEMBLY FACTOR BAMB"/>
    <property type="match status" value="1"/>
</dbReference>
<feature type="chain" id="PRO_5019874745" description="Outer membrane protein assembly factor BamB" evidence="5">
    <location>
        <begin position="23"/>
        <end position="375"/>
    </location>
</feature>
<comment type="similarity">
    <text evidence="4">Belongs to the BamB family.</text>
</comment>
<evidence type="ECO:0000256" key="5">
    <source>
        <dbReference type="SAM" id="SignalP"/>
    </source>
</evidence>
<dbReference type="PANTHER" id="PTHR34512">
    <property type="entry name" value="CELL SURFACE PROTEIN"/>
    <property type="match status" value="1"/>
</dbReference>
<dbReference type="PROSITE" id="PS51257">
    <property type="entry name" value="PROKAR_LIPOPROTEIN"/>
    <property type="match status" value="1"/>
</dbReference>
<dbReference type="Gene3D" id="2.130.10.10">
    <property type="entry name" value="YVTN repeat-like/Quinoprotein amine dehydrogenase"/>
    <property type="match status" value="1"/>
</dbReference>
<dbReference type="HAMAP" id="MF_00923">
    <property type="entry name" value="OM_assembly_BamB"/>
    <property type="match status" value="1"/>
</dbReference>
<evidence type="ECO:0000259" key="6">
    <source>
        <dbReference type="Pfam" id="PF13360"/>
    </source>
</evidence>
<comment type="subcellular location">
    <subcellularLocation>
        <location evidence="4">Cell outer membrane</location>
        <topology evidence="4">Lipid-anchor</topology>
    </subcellularLocation>
</comment>
<feature type="domain" description="Pyrrolo-quinoline quinone repeat" evidence="6">
    <location>
        <begin position="70"/>
        <end position="301"/>
    </location>
</feature>
<organism evidence="7 8">
    <name type="scientific">Pseudaquabacterium pictum</name>
    <dbReference type="NCBI Taxonomy" id="2315236"/>
    <lineage>
        <taxon>Bacteria</taxon>
        <taxon>Pseudomonadati</taxon>
        <taxon>Pseudomonadota</taxon>
        <taxon>Betaproteobacteria</taxon>
        <taxon>Burkholderiales</taxon>
        <taxon>Sphaerotilaceae</taxon>
        <taxon>Pseudaquabacterium</taxon>
    </lineage>
</organism>
<accession>A0A480ARJ6</accession>
<dbReference type="AlphaFoldDB" id="A0A480ARJ6"/>
<keyword evidence="8" id="KW-1185">Reference proteome</keyword>
<keyword evidence="2 4" id="KW-0472">Membrane</keyword>
<name>A0A480ARJ6_9BURK</name>
<keyword evidence="3 4" id="KW-0998">Cell outer membrane</keyword>
<evidence type="ECO:0000256" key="3">
    <source>
        <dbReference type="ARBA" id="ARBA00023237"/>
    </source>
</evidence>
<evidence type="ECO:0000256" key="1">
    <source>
        <dbReference type="ARBA" id="ARBA00022729"/>
    </source>
</evidence>
<dbReference type="SMART" id="SM00564">
    <property type="entry name" value="PQQ"/>
    <property type="match status" value="4"/>
</dbReference>
<comment type="subunit">
    <text evidence="4">Part of the Bam complex.</text>
</comment>
<dbReference type="InterPro" id="IPR015943">
    <property type="entry name" value="WD40/YVTN_repeat-like_dom_sf"/>
</dbReference>
<keyword evidence="4" id="KW-0449">Lipoprotein</keyword>
<dbReference type="InterPro" id="IPR011047">
    <property type="entry name" value="Quinoprotein_ADH-like_sf"/>
</dbReference>
<dbReference type="Pfam" id="PF13360">
    <property type="entry name" value="PQQ_2"/>
    <property type="match status" value="1"/>
</dbReference>
<keyword evidence="1 4" id="KW-0732">Signal</keyword>
<evidence type="ECO:0000256" key="4">
    <source>
        <dbReference type="HAMAP-Rule" id="MF_00923"/>
    </source>
</evidence>
<proteinExistence type="inferred from homology"/>
<reference evidence="8" key="1">
    <citation type="submission" date="2019-03" db="EMBL/GenBank/DDBJ databases">
        <title>Aquabacterium pictum sp.nov., the first bacteriochlorophyll a-containing freshwater bacterium in the genus Aquabacterium of the class Betaproteobacteria.</title>
        <authorList>
            <person name="Hirose S."/>
            <person name="Tank M."/>
            <person name="Hara E."/>
            <person name="Tamaki H."/>
            <person name="Takaichi S."/>
            <person name="Haruta S."/>
            <person name="Hanada S."/>
        </authorList>
    </citation>
    <scope>NUCLEOTIDE SEQUENCE [LARGE SCALE GENOMIC DNA]</scope>
    <source>
        <strain evidence="8">W35</strain>
    </source>
</reference>
<dbReference type="RefSeq" id="WP_137732037.1">
    <property type="nucleotide sequence ID" value="NZ_BJCL01000002.1"/>
</dbReference>
<dbReference type="InterPro" id="IPR018391">
    <property type="entry name" value="PQQ_b-propeller_rpt"/>
</dbReference>
<sequence length="375" mass="39276">MAGRKVQAAWLALAAAVLAGCAADKPKPTPLEPVTAQIAGRQVWSAKLDSVQFPLAVTLRDGNFIVAGTDGTVLSLEAQSGREVWRGQAGGKLSAGVGSDGRRAAVVTVDNELVVLDQGAKLWSTRLASRTTTAPLVAGERVFVIGVDRVVHAFDALDGRRLWTVQRPGEALTLAQPGLLAAHKNTLVAGIGALMTGIDPTTGSVRWEVPVTSPRGTNEVERLNDLVGPPLRLGDTLCARAFQTAVGCVNIAGPDRASLRWSRIAGGQQTIGGDADFIFGADGSDRVSAWKAGGGELVWQNERLLFRGLSAPVSAGRTVVFGDLEGQLHFLDRNDGKTLLRLPTDGSAVVGQPALAGTTMLVVTRKGGLFAFRPE</sequence>
<keyword evidence="4" id="KW-0564">Palmitate</keyword>
<protein>
    <recommendedName>
        <fullName evidence="4">Outer membrane protein assembly factor BamB</fullName>
    </recommendedName>
</protein>
<evidence type="ECO:0000313" key="8">
    <source>
        <dbReference type="Proteomes" id="UP000301751"/>
    </source>
</evidence>
<evidence type="ECO:0000256" key="2">
    <source>
        <dbReference type="ARBA" id="ARBA00023136"/>
    </source>
</evidence>
<dbReference type="GO" id="GO:0051205">
    <property type="term" value="P:protein insertion into membrane"/>
    <property type="evidence" value="ECO:0007669"/>
    <property type="project" value="UniProtKB-UniRule"/>
</dbReference>
<comment type="function">
    <text evidence="4">Part of the outer membrane protein assembly complex, which is involved in assembly and insertion of beta-barrel proteins into the outer membrane.</text>
</comment>
<dbReference type="GO" id="GO:0043165">
    <property type="term" value="P:Gram-negative-bacterium-type cell outer membrane assembly"/>
    <property type="evidence" value="ECO:0007669"/>
    <property type="project" value="UniProtKB-UniRule"/>
</dbReference>
<dbReference type="OrthoDB" id="5173551at2"/>
<dbReference type="InterPro" id="IPR017687">
    <property type="entry name" value="BamB"/>
</dbReference>
<evidence type="ECO:0000313" key="7">
    <source>
        <dbReference type="EMBL" id="GCL62315.1"/>
    </source>
</evidence>
<gene>
    <name evidence="4 7" type="primary">bamB</name>
    <name evidence="7" type="ORF">AQPW35_13960</name>
</gene>
<dbReference type="InterPro" id="IPR002372">
    <property type="entry name" value="PQQ_rpt_dom"/>
</dbReference>
<dbReference type="Proteomes" id="UP000301751">
    <property type="component" value="Unassembled WGS sequence"/>
</dbReference>
<dbReference type="GO" id="GO:0009279">
    <property type="term" value="C:cell outer membrane"/>
    <property type="evidence" value="ECO:0007669"/>
    <property type="project" value="UniProtKB-SubCell"/>
</dbReference>
<dbReference type="EMBL" id="BJCL01000002">
    <property type="protein sequence ID" value="GCL62315.1"/>
    <property type="molecule type" value="Genomic_DNA"/>
</dbReference>